<keyword evidence="5" id="KW-1185">Reference proteome</keyword>
<evidence type="ECO:0000256" key="1">
    <source>
        <dbReference type="SAM" id="SignalP"/>
    </source>
</evidence>
<accession>A0ABD3KHW4</accession>
<dbReference type="Proteomes" id="UP001634007">
    <property type="component" value="Unassembled WGS sequence"/>
</dbReference>
<sequence length="109" mass="11794">MEVTASKRLGSMMFVVTLILWSSIGVDAAISKECKLKCDALCVLDPDQTLCFLNCLKTCPRQSSTYVASEYCDMGCFLSTCLGYHPDAKKVGACADSCSRGCKKTSLLN</sequence>
<feature type="chain" id="PRO_5044724846" description="Thionin-like protein" evidence="1">
    <location>
        <begin position="29"/>
        <end position="109"/>
    </location>
</feature>
<dbReference type="PANTHER" id="PTHR36312:SF1">
    <property type="entry name" value="OS01G0594500 PROTEIN"/>
    <property type="match status" value="1"/>
</dbReference>
<dbReference type="PANTHER" id="PTHR36312">
    <property type="entry name" value="THIONIN-LIKE PROTEIN 1"/>
    <property type="match status" value="1"/>
</dbReference>
<organism evidence="3 5">
    <name type="scientific">Eucalyptus globulus</name>
    <name type="common">Tasmanian blue gum</name>
    <dbReference type="NCBI Taxonomy" id="34317"/>
    <lineage>
        <taxon>Eukaryota</taxon>
        <taxon>Viridiplantae</taxon>
        <taxon>Streptophyta</taxon>
        <taxon>Embryophyta</taxon>
        <taxon>Tracheophyta</taxon>
        <taxon>Spermatophyta</taxon>
        <taxon>Magnoliopsida</taxon>
        <taxon>eudicotyledons</taxon>
        <taxon>Gunneridae</taxon>
        <taxon>Pentapetalae</taxon>
        <taxon>rosids</taxon>
        <taxon>malvids</taxon>
        <taxon>Myrtales</taxon>
        <taxon>Myrtaceae</taxon>
        <taxon>Myrtoideae</taxon>
        <taxon>Eucalypteae</taxon>
        <taxon>Eucalyptus</taxon>
    </lineage>
</organism>
<evidence type="ECO:0000313" key="3">
    <source>
        <dbReference type="EMBL" id="KAL3739228.1"/>
    </source>
</evidence>
<protein>
    <recommendedName>
        <fullName evidence="6">Thionin-like protein</fullName>
    </recommendedName>
</protein>
<keyword evidence="1" id="KW-0732">Signal</keyword>
<name>A0ABD3KHW4_EUCGL</name>
<dbReference type="EMBL" id="JBJKBG010000005">
    <property type="protein sequence ID" value="KAL3739229.1"/>
    <property type="molecule type" value="Genomic_DNA"/>
</dbReference>
<proteinExistence type="predicted"/>
<dbReference type="EMBL" id="JBJKBG010000005">
    <property type="protein sequence ID" value="KAL3739228.1"/>
    <property type="molecule type" value="Genomic_DNA"/>
</dbReference>
<dbReference type="AlphaFoldDB" id="A0ABD3KHW4"/>
<reference evidence="3 5" key="1">
    <citation type="submission" date="2024-11" db="EMBL/GenBank/DDBJ databases">
        <title>Chromosome-level genome assembly of Eucalyptus globulus Labill. provides insights into its genome evolution.</title>
        <authorList>
            <person name="Li X."/>
        </authorList>
    </citation>
    <scope>NUCLEOTIDE SEQUENCE [LARGE SCALE GENOMIC DNA]</scope>
    <source>
        <strain evidence="3">CL2024</strain>
        <tissue evidence="3">Fresh tender leaves</tissue>
    </source>
</reference>
<dbReference type="EMBL" id="JBJKBG010000005">
    <property type="protein sequence ID" value="KAL3739227.1"/>
    <property type="molecule type" value="Genomic_DNA"/>
</dbReference>
<evidence type="ECO:0000313" key="5">
    <source>
        <dbReference type="Proteomes" id="UP001634007"/>
    </source>
</evidence>
<evidence type="ECO:0000313" key="2">
    <source>
        <dbReference type="EMBL" id="KAL3739227.1"/>
    </source>
</evidence>
<gene>
    <name evidence="2" type="ORF">ACJRO7_020606</name>
    <name evidence="3" type="ORF">ACJRO7_020607</name>
    <name evidence="4" type="ORF">ACJRO7_020608</name>
</gene>
<feature type="signal peptide" evidence="1">
    <location>
        <begin position="1"/>
        <end position="28"/>
    </location>
</feature>
<evidence type="ECO:0000313" key="4">
    <source>
        <dbReference type="EMBL" id="KAL3739229.1"/>
    </source>
</evidence>
<dbReference type="InterPro" id="IPR038975">
    <property type="entry name" value="THNL"/>
</dbReference>
<comment type="caution">
    <text evidence="3">The sequence shown here is derived from an EMBL/GenBank/DDBJ whole genome shotgun (WGS) entry which is preliminary data.</text>
</comment>
<evidence type="ECO:0008006" key="6">
    <source>
        <dbReference type="Google" id="ProtNLM"/>
    </source>
</evidence>